<organism evidence="5">
    <name type="scientific">Dissulfuribacter thermophilus</name>
    <dbReference type="NCBI Taxonomy" id="1156395"/>
    <lineage>
        <taxon>Bacteria</taxon>
        <taxon>Pseudomonadati</taxon>
        <taxon>Thermodesulfobacteriota</taxon>
        <taxon>Dissulfuribacteria</taxon>
        <taxon>Dissulfuribacterales</taxon>
        <taxon>Dissulfuribacteraceae</taxon>
        <taxon>Dissulfuribacter</taxon>
    </lineage>
</organism>
<comment type="caution">
    <text evidence="5">The sequence shown here is derived from an EMBL/GenBank/DDBJ whole genome shotgun (WGS) entry which is preliminary data.</text>
</comment>
<dbReference type="Proteomes" id="UP000885797">
    <property type="component" value="Unassembled WGS sequence"/>
</dbReference>
<evidence type="ECO:0000256" key="2">
    <source>
        <dbReference type="ARBA" id="ARBA00022737"/>
    </source>
</evidence>
<dbReference type="PROSITE" id="PS00678">
    <property type="entry name" value="WD_REPEATS_1"/>
    <property type="match status" value="1"/>
</dbReference>
<accession>A0A7V2SVU0</accession>
<evidence type="ECO:0000256" key="1">
    <source>
        <dbReference type="ARBA" id="ARBA00022574"/>
    </source>
</evidence>
<dbReference type="InterPro" id="IPR036322">
    <property type="entry name" value="WD40_repeat_dom_sf"/>
</dbReference>
<dbReference type="SMART" id="SM00320">
    <property type="entry name" value="WD40"/>
    <property type="match status" value="1"/>
</dbReference>
<reference evidence="5" key="1">
    <citation type="journal article" date="2020" name="mSystems">
        <title>Genome- and Community-Level Interaction Insights into Carbon Utilization and Element Cycling Functions of Hydrothermarchaeota in Hydrothermal Sediment.</title>
        <authorList>
            <person name="Zhou Z."/>
            <person name="Liu Y."/>
            <person name="Xu W."/>
            <person name="Pan J."/>
            <person name="Luo Z.H."/>
            <person name="Li M."/>
        </authorList>
    </citation>
    <scope>NUCLEOTIDE SEQUENCE [LARGE SCALE GENOMIC DNA]</scope>
    <source>
        <strain evidence="5">HyVt-503</strain>
    </source>
</reference>
<keyword evidence="4" id="KW-0472">Membrane</keyword>
<dbReference type="InterPro" id="IPR019775">
    <property type="entry name" value="WD40_repeat_CS"/>
</dbReference>
<keyword evidence="2" id="KW-0677">Repeat</keyword>
<protein>
    <submittedName>
        <fullName evidence="5">Uncharacterized protein</fullName>
    </submittedName>
</protein>
<keyword evidence="4" id="KW-1133">Transmembrane helix</keyword>
<dbReference type="EMBL" id="DRND01000262">
    <property type="protein sequence ID" value="HFC46881.1"/>
    <property type="molecule type" value="Genomic_DNA"/>
</dbReference>
<dbReference type="AlphaFoldDB" id="A0A7V2SVU0"/>
<evidence type="ECO:0000256" key="4">
    <source>
        <dbReference type="SAM" id="Phobius"/>
    </source>
</evidence>
<dbReference type="InterPro" id="IPR001680">
    <property type="entry name" value="WD40_rpt"/>
</dbReference>
<gene>
    <name evidence="5" type="ORF">ENJ63_03265</name>
</gene>
<dbReference type="PROSITE" id="PS50082">
    <property type="entry name" value="WD_REPEATS_2"/>
    <property type="match status" value="1"/>
</dbReference>
<feature type="transmembrane region" description="Helical" evidence="4">
    <location>
        <begin position="12"/>
        <end position="31"/>
    </location>
</feature>
<name>A0A7V2SVU0_9BACT</name>
<dbReference type="InterPro" id="IPR015943">
    <property type="entry name" value="WD40/YVTN_repeat-like_dom_sf"/>
</dbReference>
<evidence type="ECO:0000313" key="5">
    <source>
        <dbReference type="EMBL" id="HFC46881.1"/>
    </source>
</evidence>
<feature type="repeat" description="WD" evidence="3">
    <location>
        <begin position="60"/>
        <end position="94"/>
    </location>
</feature>
<evidence type="ECO:0000256" key="3">
    <source>
        <dbReference type="PROSITE-ProRule" id="PRU00221"/>
    </source>
</evidence>
<dbReference type="PROSITE" id="PS50294">
    <property type="entry name" value="WD_REPEATS_REGION"/>
    <property type="match status" value="1"/>
</dbReference>
<keyword evidence="1 3" id="KW-0853">WD repeat</keyword>
<dbReference type="Gene3D" id="2.130.10.10">
    <property type="entry name" value="YVTN repeat-like/Quinoprotein amine dehydrogenase"/>
    <property type="match status" value="1"/>
</dbReference>
<dbReference type="SUPFAM" id="SSF50978">
    <property type="entry name" value="WD40 repeat-like"/>
    <property type="match status" value="1"/>
</dbReference>
<proteinExistence type="predicted"/>
<keyword evidence="4" id="KW-0812">Transmembrane</keyword>
<dbReference type="Pfam" id="PF00400">
    <property type="entry name" value="WD40"/>
    <property type="match status" value="1"/>
</dbReference>
<sequence>MKEVKGLKGVRGVRTVLGILLAIVLGMRVFGCSKSDEGEERGTEFSKKSIDERVFLRLDPGGHTAIIRDLFFFDHGKRLISASDDKTIRIWDVSDLRYPMLLRTIRGEIERGSFGKVYTIALDPTERILAVGGGFCINQATRYIVPFASTTSRQERSSKS</sequence>